<evidence type="ECO:0000313" key="3">
    <source>
        <dbReference type="EMBL" id="KAK6749054.1"/>
    </source>
</evidence>
<evidence type="ECO:0000313" key="4">
    <source>
        <dbReference type="Proteomes" id="UP001303046"/>
    </source>
</evidence>
<name>A0ABR1DEY7_NECAM</name>
<gene>
    <name evidence="3" type="primary">Necator_chrIV.g14877</name>
    <name evidence="3" type="ORF">RB195_001582</name>
</gene>
<accession>A0ABR1DEY7</accession>
<dbReference type="EMBL" id="JAVFWL010000004">
    <property type="protein sequence ID" value="KAK6749054.1"/>
    <property type="molecule type" value="Genomic_DNA"/>
</dbReference>
<keyword evidence="2" id="KW-0472">Membrane</keyword>
<feature type="region of interest" description="Disordered" evidence="1">
    <location>
        <begin position="28"/>
        <end position="104"/>
    </location>
</feature>
<keyword evidence="2" id="KW-1133">Transmembrane helix</keyword>
<sequence length="152" mass="16091">MTDSAQAPWFVQMAERVTTCYGGVMDDFFAPPGNQPAGQPAGQPANQPPEQQPLSPSPTGGFTNDNQIDYLADAVPSKKRTAKPAATPMKSPASKKPSGRRKFTSDKRSLVKTCCISTTALAVIVAIFSFVAFLHVLGAASFIPAFVPNTCD</sequence>
<keyword evidence="4" id="KW-1185">Reference proteome</keyword>
<organism evidence="3 4">
    <name type="scientific">Necator americanus</name>
    <name type="common">Human hookworm</name>
    <dbReference type="NCBI Taxonomy" id="51031"/>
    <lineage>
        <taxon>Eukaryota</taxon>
        <taxon>Metazoa</taxon>
        <taxon>Ecdysozoa</taxon>
        <taxon>Nematoda</taxon>
        <taxon>Chromadorea</taxon>
        <taxon>Rhabditida</taxon>
        <taxon>Rhabditina</taxon>
        <taxon>Rhabditomorpha</taxon>
        <taxon>Strongyloidea</taxon>
        <taxon>Ancylostomatidae</taxon>
        <taxon>Bunostominae</taxon>
        <taxon>Necator</taxon>
    </lineage>
</organism>
<comment type="caution">
    <text evidence="3">The sequence shown here is derived from an EMBL/GenBank/DDBJ whole genome shotgun (WGS) entry which is preliminary data.</text>
</comment>
<feature type="transmembrane region" description="Helical" evidence="2">
    <location>
        <begin position="110"/>
        <end position="137"/>
    </location>
</feature>
<protein>
    <recommendedName>
        <fullName evidence="5">Transmembrane protein</fullName>
    </recommendedName>
</protein>
<evidence type="ECO:0000256" key="2">
    <source>
        <dbReference type="SAM" id="Phobius"/>
    </source>
</evidence>
<feature type="compositionally biased region" description="Low complexity" evidence="1">
    <location>
        <begin position="30"/>
        <end position="45"/>
    </location>
</feature>
<proteinExistence type="predicted"/>
<dbReference type="Proteomes" id="UP001303046">
    <property type="component" value="Unassembled WGS sequence"/>
</dbReference>
<reference evidence="3 4" key="1">
    <citation type="submission" date="2023-08" db="EMBL/GenBank/DDBJ databases">
        <title>A Necator americanus chromosomal reference genome.</title>
        <authorList>
            <person name="Ilik V."/>
            <person name="Petrzelkova K.J."/>
            <person name="Pardy F."/>
            <person name="Fuh T."/>
            <person name="Niatou-Singa F.S."/>
            <person name="Gouil Q."/>
            <person name="Baker L."/>
            <person name="Ritchie M.E."/>
            <person name="Jex A.R."/>
            <person name="Gazzola D."/>
            <person name="Li H."/>
            <person name="Toshio Fujiwara R."/>
            <person name="Zhan B."/>
            <person name="Aroian R.V."/>
            <person name="Pafco B."/>
            <person name="Schwarz E.M."/>
        </authorList>
    </citation>
    <scope>NUCLEOTIDE SEQUENCE [LARGE SCALE GENOMIC DNA]</scope>
    <source>
        <strain evidence="3 4">Aroian</strain>
        <tissue evidence="3">Whole animal</tissue>
    </source>
</reference>
<keyword evidence="2" id="KW-0812">Transmembrane</keyword>
<evidence type="ECO:0000256" key="1">
    <source>
        <dbReference type="SAM" id="MobiDB-lite"/>
    </source>
</evidence>
<evidence type="ECO:0008006" key="5">
    <source>
        <dbReference type="Google" id="ProtNLM"/>
    </source>
</evidence>